<organism evidence="1 2">
    <name type="scientific">Cupriavidus agavae</name>
    <dbReference type="NCBI Taxonomy" id="1001822"/>
    <lineage>
        <taxon>Bacteria</taxon>
        <taxon>Pseudomonadati</taxon>
        <taxon>Pseudomonadota</taxon>
        <taxon>Betaproteobacteria</taxon>
        <taxon>Burkholderiales</taxon>
        <taxon>Burkholderiaceae</taxon>
        <taxon>Cupriavidus</taxon>
    </lineage>
</organism>
<proteinExistence type="predicted"/>
<dbReference type="RefSeq" id="WP_130389976.1">
    <property type="nucleotide sequence ID" value="NZ_SGXM01000001.1"/>
</dbReference>
<dbReference type="InterPro" id="IPR021259">
    <property type="entry name" value="DUF2817"/>
</dbReference>
<dbReference type="Proteomes" id="UP000291078">
    <property type="component" value="Unassembled WGS sequence"/>
</dbReference>
<comment type="caution">
    <text evidence="1">The sequence shown here is derived from an EMBL/GenBank/DDBJ whole genome shotgun (WGS) entry which is preliminary data.</text>
</comment>
<name>A0A4Q7S6L7_9BURK</name>
<dbReference type="AlphaFoldDB" id="A0A4Q7S6L7"/>
<dbReference type="EMBL" id="SGXM01000001">
    <property type="protein sequence ID" value="RZT41975.1"/>
    <property type="molecule type" value="Genomic_DNA"/>
</dbReference>
<reference evidence="1 2" key="1">
    <citation type="journal article" date="2015" name="Stand. Genomic Sci.">
        <title>Genomic Encyclopedia of Bacterial and Archaeal Type Strains, Phase III: the genomes of soil and plant-associated and newly described type strains.</title>
        <authorList>
            <person name="Whitman W.B."/>
            <person name="Woyke T."/>
            <person name="Klenk H.P."/>
            <person name="Zhou Y."/>
            <person name="Lilburn T.G."/>
            <person name="Beck B.J."/>
            <person name="De Vos P."/>
            <person name="Vandamme P."/>
            <person name="Eisen J.A."/>
            <person name="Garrity G."/>
            <person name="Hugenholtz P."/>
            <person name="Kyrpides N.C."/>
        </authorList>
    </citation>
    <scope>NUCLEOTIDE SEQUENCE [LARGE SCALE GENOMIC DNA]</scope>
    <source>
        <strain evidence="1 2">ASC-9842</strain>
    </source>
</reference>
<dbReference type="Pfam" id="PF10994">
    <property type="entry name" value="DUF2817"/>
    <property type="match status" value="1"/>
</dbReference>
<keyword evidence="2" id="KW-1185">Reference proteome</keyword>
<dbReference type="OrthoDB" id="4014363at2"/>
<dbReference type="Gene3D" id="3.40.630.10">
    <property type="entry name" value="Zn peptidases"/>
    <property type="match status" value="1"/>
</dbReference>
<protein>
    <submittedName>
        <fullName evidence="1">Uncharacterized protein DUF2817</fullName>
    </submittedName>
</protein>
<dbReference type="CDD" id="cd06233">
    <property type="entry name" value="M14-like"/>
    <property type="match status" value="1"/>
</dbReference>
<gene>
    <name evidence="1" type="ORF">EV147_0991</name>
</gene>
<evidence type="ECO:0000313" key="1">
    <source>
        <dbReference type="EMBL" id="RZT41975.1"/>
    </source>
</evidence>
<dbReference type="SUPFAM" id="SSF53187">
    <property type="entry name" value="Zn-dependent exopeptidases"/>
    <property type="match status" value="1"/>
</dbReference>
<evidence type="ECO:0000313" key="2">
    <source>
        <dbReference type="Proteomes" id="UP000291078"/>
    </source>
</evidence>
<accession>A0A4Q7S6L7</accession>
<sequence length="371" mass="40014">MPASLPTVATVPPSALQRGFARSYAEARRKFLDAAAACGAALTEFPHPTETGHEGEVLAMDVAWLGAADAPRVLLVTSGTHGAEGFCGSGAQVAMLGDAALQAACRDANTALLLVHAVNPYGFSHLRRVNEDNVDLNRNFMDFDQPLPLNPAYAEVAPLLLPSQWPPSSDEHTALMMTVARKGMAWYQAAVSAGQYQDADGMFFGGQQATWSNYTLRRILARFGAGRQSLRWIDVHTGLGPWGYGEPIYMGPDDATQLRRTRGVWGESVTSIHDGSSTSANLTGLAWLAVPQTLPTIDYAGIALEFGTLPLAEVLDALRGDHWLHVHPEADENQRALIRQAMWQAFYGDADDWRAGVVAQVNEAVHRALAA</sequence>